<dbReference type="Gene3D" id="3.40.710.10">
    <property type="entry name" value="DD-peptidase/beta-lactamase superfamily"/>
    <property type="match status" value="1"/>
</dbReference>
<keyword evidence="4" id="KW-0328">Glycosyltransferase</keyword>
<feature type="domain" description="Glycosyl transferase family 51" evidence="19">
    <location>
        <begin position="95"/>
        <end position="282"/>
    </location>
</feature>
<dbReference type="RefSeq" id="WP_110397526.1">
    <property type="nucleotide sequence ID" value="NZ_JBHUHB010000001.1"/>
</dbReference>
<evidence type="ECO:0000256" key="6">
    <source>
        <dbReference type="ARBA" id="ARBA00022692"/>
    </source>
</evidence>
<evidence type="ECO:0000313" key="21">
    <source>
        <dbReference type="Proteomes" id="UP000247978"/>
    </source>
</evidence>
<evidence type="ECO:0000256" key="15">
    <source>
        <dbReference type="ARBA" id="ARBA00049902"/>
    </source>
</evidence>
<reference evidence="20 21" key="1">
    <citation type="submission" date="2018-05" db="EMBL/GenBank/DDBJ databases">
        <title>Genomic Encyclopedia of Type Strains, Phase IV (KMG-IV): sequencing the most valuable type-strain genomes for metagenomic binning, comparative biology and taxonomic classification.</title>
        <authorList>
            <person name="Goeker M."/>
        </authorList>
    </citation>
    <scope>NUCLEOTIDE SEQUENCE [LARGE SCALE GENOMIC DNA]</scope>
    <source>
        <strain evidence="20 21">DSM 28556</strain>
    </source>
</reference>
<evidence type="ECO:0000256" key="9">
    <source>
        <dbReference type="ARBA" id="ARBA00022984"/>
    </source>
</evidence>
<dbReference type="Pfam" id="PF00912">
    <property type="entry name" value="Transgly"/>
    <property type="match status" value="1"/>
</dbReference>
<gene>
    <name evidence="20" type="ORF">DFR56_12517</name>
</gene>
<keyword evidence="2" id="KW-0121">Carboxypeptidase</keyword>
<keyword evidence="21" id="KW-1185">Reference proteome</keyword>
<evidence type="ECO:0000256" key="11">
    <source>
        <dbReference type="ARBA" id="ARBA00023136"/>
    </source>
</evidence>
<feature type="domain" description="Penicillin-binding protein transpeptidase" evidence="18">
    <location>
        <begin position="418"/>
        <end position="658"/>
    </location>
</feature>
<keyword evidence="6 17" id="KW-0812">Transmembrane</keyword>
<evidence type="ECO:0000256" key="2">
    <source>
        <dbReference type="ARBA" id="ARBA00022645"/>
    </source>
</evidence>
<dbReference type="OrthoDB" id="9766909at2"/>
<dbReference type="GO" id="GO:0006508">
    <property type="term" value="P:proteolysis"/>
    <property type="evidence" value="ECO:0007669"/>
    <property type="project" value="UniProtKB-KW"/>
</dbReference>
<sequence length="1008" mass="112517">MNFKQFLQNVGNKLIGSWNKGKIQRTSRITYDIVWNIILFFIIVGSMSVIFAGGVGAGYFASLVKDEPIRDYEEMKKDIYNYEETSKLYFAGEKYIGDIRADLHREEVKLKDVSDLVTEAVIATEDELFYEHNGVVPKAIVRAIYQEVSNSDTKTGGSTLTQQLIKNQILTNEVSFERKAKEILLAMRLEHFFEKDEILEAYLNIVPYGRDASGQNVAGIQTAAKGIFGVDASELTLPQAAFLAGIPQNPYAFTPFQTSGEVKEEEELEKGINRMKTVLKRMYQAEFITEKEYKKAVKYDIAADFTKKSASPIEKYPAIVLELEKRAKEIIMEVIAEEDGYTLAEVMESEELKEQYEILADRALRMNGYHIHSTIDKKMYDTMQKVVKDYQYFGPDKTLPEKEDTEQTIEQVEVGVELVENKTGKILSFVPGRDFRAGSHEVNYATGYGTLGRPAGSTFKPLAVYAPAMEMGAIQPGSVVADVPGLPGYSPPNYGGGYYGLVSAREALTYSYNTSTVEIYKKILYANPGKEYIMKMGIPLSDEELESPAIALGPNNVTVEQNTNAFATFSNGGKYIPAYMIEKITDSDGNIIYEHKSEPVEVFSPQTAYLTIDMMRDVLRSGTGAYLPNHLAYRGVDWAGKTGTSNDYEDAWFVGTNPNVTMGLWLGYDTPSSIYDCSGCGLNYSQRTQNLWAQIMNAVTEINPELLAPQGNHKQPDGLVRRSYCATSGMAPSKICSDAGLVRSDLYNAKYVPNQTDDSLVGGNMPLVEVDGEQIVAGPNTPSEFTTSGKGGYAFNPEFLKRMGYDRLGDLSVLIPRKNPEPWQKIGFRGGSSSSGAIENDSGGSPPAPGSLKASSSSISWSGATGHLIVGYRVYYASKEGGSFKLIGHTIKPSYSIPSGEGVYHVRAVNYFGRESEPSKPFTVEVDDKDKEKDKEKEKEKEKQKELEKQQKEQEKADKERQKEEEKRKKEEEKKKKEEEKRKKEEEEKKKEEEKQDDSSDEGNEDSD</sequence>
<comment type="catalytic activity">
    <reaction evidence="15">
        <text>[GlcNAc-(1-&gt;4)-Mur2Ac(oyl-L-Ala-gamma-D-Glu-L-Lys-D-Ala-D-Ala)](n)-di-trans,octa-cis-undecaprenyl diphosphate + beta-D-GlcNAc-(1-&gt;4)-Mur2Ac(oyl-L-Ala-gamma-D-Glu-L-Lys-D-Ala-D-Ala)-di-trans,octa-cis-undecaprenyl diphosphate = [GlcNAc-(1-&gt;4)-Mur2Ac(oyl-L-Ala-gamma-D-Glu-L-Lys-D-Ala-D-Ala)](n+1)-di-trans,octa-cis-undecaprenyl diphosphate + di-trans,octa-cis-undecaprenyl diphosphate + H(+)</text>
        <dbReference type="Rhea" id="RHEA:23708"/>
        <dbReference type="Rhea" id="RHEA-COMP:9602"/>
        <dbReference type="Rhea" id="RHEA-COMP:9603"/>
        <dbReference type="ChEBI" id="CHEBI:15378"/>
        <dbReference type="ChEBI" id="CHEBI:58405"/>
        <dbReference type="ChEBI" id="CHEBI:60033"/>
        <dbReference type="ChEBI" id="CHEBI:78435"/>
        <dbReference type="EC" id="2.4.99.28"/>
    </reaction>
</comment>
<dbReference type="InterPro" id="IPR012338">
    <property type="entry name" value="Beta-lactam/transpept-like"/>
</dbReference>
<dbReference type="GO" id="GO:0009252">
    <property type="term" value="P:peptidoglycan biosynthetic process"/>
    <property type="evidence" value="ECO:0007669"/>
    <property type="project" value="UniProtKB-KW"/>
</dbReference>
<evidence type="ECO:0000256" key="4">
    <source>
        <dbReference type="ARBA" id="ARBA00022676"/>
    </source>
</evidence>
<dbReference type="EMBL" id="QJJQ01000025">
    <property type="protein sequence ID" value="PXW80842.1"/>
    <property type="molecule type" value="Genomic_DNA"/>
</dbReference>
<evidence type="ECO:0000256" key="17">
    <source>
        <dbReference type="SAM" id="Phobius"/>
    </source>
</evidence>
<dbReference type="GO" id="GO:0008360">
    <property type="term" value="P:regulation of cell shape"/>
    <property type="evidence" value="ECO:0007669"/>
    <property type="project" value="UniProtKB-KW"/>
</dbReference>
<evidence type="ECO:0000256" key="14">
    <source>
        <dbReference type="ARBA" id="ARBA00034000"/>
    </source>
</evidence>
<dbReference type="SUPFAM" id="SSF53955">
    <property type="entry name" value="Lysozyme-like"/>
    <property type="match status" value="1"/>
</dbReference>
<dbReference type="SUPFAM" id="SSF56601">
    <property type="entry name" value="beta-lactamase/transpeptidase-like"/>
    <property type="match status" value="1"/>
</dbReference>
<keyword evidence="10 17" id="KW-1133">Transmembrane helix</keyword>
<accession>A0A2V3VGB8</accession>
<dbReference type="GO" id="GO:0030288">
    <property type="term" value="C:outer membrane-bounded periplasmic space"/>
    <property type="evidence" value="ECO:0007669"/>
    <property type="project" value="TreeGrafter"/>
</dbReference>
<keyword evidence="7" id="KW-0378">Hydrolase</keyword>
<dbReference type="InterPro" id="IPR050396">
    <property type="entry name" value="Glycosyltr_51/Transpeptidase"/>
</dbReference>
<dbReference type="PANTHER" id="PTHR32282">
    <property type="entry name" value="BINDING PROTEIN TRANSPEPTIDASE, PUTATIVE-RELATED"/>
    <property type="match status" value="1"/>
</dbReference>
<dbReference type="InterPro" id="IPR036116">
    <property type="entry name" value="FN3_sf"/>
</dbReference>
<evidence type="ECO:0000256" key="16">
    <source>
        <dbReference type="SAM" id="MobiDB-lite"/>
    </source>
</evidence>
<dbReference type="SUPFAM" id="SSF49265">
    <property type="entry name" value="Fibronectin type III"/>
    <property type="match status" value="1"/>
</dbReference>
<evidence type="ECO:0000256" key="7">
    <source>
        <dbReference type="ARBA" id="ARBA00022801"/>
    </source>
</evidence>
<feature type="compositionally biased region" description="Basic and acidic residues" evidence="16">
    <location>
        <begin position="926"/>
        <end position="998"/>
    </location>
</feature>
<organism evidence="20 21">
    <name type="scientific">Pseudogracilibacillus auburnensis</name>
    <dbReference type="NCBI Taxonomy" id="1494959"/>
    <lineage>
        <taxon>Bacteria</taxon>
        <taxon>Bacillati</taxon>
        <taxon>Bacillota</taxon>
        <taxon>Bacilli</taxon>
        <taxon>Bacillales</taxon>
        <taxon>Bacillaceae</taxon>
        <taxon>Pseudogracilibacillus</taxon>
    </lineage>
</organism>
<proteinExistence type="predicted"/>
<evidence type="ECO:0000256" key="12">
    <source>
        <dbReference type="ARBA" id="ARBA00023268"/>
    </source>
</evidence>
<name>A0A2V3VGB8_9BACI</name>
<feature type="transmembrane region" description="Helical" evidence="17">
    <location>
        <begin position="33"/>
        <end position="60"/>
    </location>
</feature>
<evidence type="ECO:0000256" key="1">
    <source>
        <dbReference type="ARBA" id="ARBA00022475"/>
    </source>
</evidence>
<protein>
    <submittedName>
        <fullName evidence="20">Penicillin-binding protein</fullName>
    </submittedName>
</protein>
<feature type="region of interest" description="Disordered" evidence="16">
    <location>
        <begin position="824"/>
        <end position="857"/>
    </location>
</feature>
<comment type="catalytic activity">
    <reaction evidence="14">
        <text>Preferential cleavage: (Ac)2-L-Lys-D-Ala-|-D-Ala. Also transpeptidation of peptidyl-alanyl moieties that are N-acyl substituents of D-alanine.</text>
        <dbReference type="EC" id="3.4.16.4"/>
    </reaction>
</comment>
<dbReference type="InterPro" id="IPR023346">
    <property type="entry name" value="Lysozyme-like_dom_sf"/>
</dbReference>
<evidence type="ECO:0000256" key="8">
    <source>
        <dbReference type="ARBA" id="ARBA00022960"/>
    </source>
</evidence>
<dbReference type="InterPro" id="IPR001264">
    <property type="entry name" value="Glyco_trans_51"/>
</dbReference>
<keyword evidence="13" id="KW-0961">Cell wall biogenesis/degradation</keyword>
<keyword evidence="5" id="KW-0808">Transferase</keyword>
<keyword evidence="3" id="KW-0645">Protease</keyword>
<keyword evidence="1" id="KW-1003">Cell membrane</keyword>
<dbReference type="GO" id="GO:0071555">
    <property type="term" value="P:cell wall organization"/>
    <property type="evidence" value="ECO:0007669"/>
    <property type="project" value="UniProtKB-KW"/>
</dbReference>
<dbReference type="AlphaFoldDB" id="A0A2V3VGB8"/>
<evidence type="ECO:0000313" key="20">
    <source>
        <dbReference type="EMBL" id="PXW80842.1"/>
    </source>
</evidence>
<keyword evidence="8" id="KW-0133">Cell shape</keyword>
<evidence type="ECO:0000256" key="10">
    <source>
        <dbReference type="ARBA" id="ARBA00022989"/>
    </source>
</evidence>
<evidence type="ECO:0000259" key="18">
    <source>
        <dbReference type="Pfam" id="PF00905"/>
    </source>
</evidence>
<dbReference type="GO" id="GO:0009002">
    <property type="term" value="F:serine-type D-Ala-D-Ala carboxypeptidase activity"/>
    <property type="evidence" value="ECO:0007669"/>
    <property type="project" value="UniProtKB-EC"/>
</dbReference>
<feature type="compositionally biased region" description="Low complexity" evidence="16">
    <location>
        <begin position="842"/>
        <end position="857"/>
    </location>
</feature>
<dbReference type="Pfam" id="PF00905">
    <property type="entry name" value="Transpeptidase"/>
    <property type="match status" value="1"/>
</dbReference>
<dbReference type="InterPro" id="IPR001460">
    <property type="entry name" value="PCN-bd_Tpept"/>
</dbReference>
<dbReference type="Gene3D" id="3.90.1310.40">
    <property type="match status" value="1"/>
</dbReference>
<dbReference type="Gene3D" id="2.60.40.10">
    <property type="entry name" value="Immunoglobulins"/>
    <property type="match status" value="1"/>
</dbReference>
<dbReference type="Proteomes" id="UP000247978">
    <property type="component" value="Unassembled WGS sequence"/>
</dbReference>
<feature type="compositionally biased region" description="Acidic residues" evidence="16">
    <location>
        <begin position="999"/>
        <end position="1008"/>
    </location>
</feature>
<dbReference type="GO" id="GO:0008955">
    <property type="term" value="F:peptidoglycan glycosyltransferase activity"/>
    <property type="evidence" value="ECO:0007669"/>
    <property type="project" value="UniProtKB-EC"/>
</dbReference>
<keyword evidence="12" id="KW-0511">Multifunctional enzyme</keyword>
<dbReference type="Gene3D" id="1.10.3810.10">
    <property type="entry name" value="Biosynthetic peptidoglycan transglycosylase-like"/>
    <property type="match status" value="1"/>
</dbReference>
<evidence type="ECO:0000256" key="5">
    <source>
        <dbReference type="ARBA" id="ARBA00022679"/>
    </source>
</evidence>
<dbReference type="InterPro" id="IPR036950">
    <property type="entry name" value="PBP_transglycosylase"/>
</dbReference>
<evidence type="ECO:0000256" key="13">
    <source>
        <dbReference type="ARBA" id="ARBA00023316"/>
    </source>
</evidence>
<evidence type="ECO:0000256" key="3">
    <source>
        <dbReference type="ARBA" id="ARBA00022670"/>
    </source>
</evidence>
<evidence type="ECO:0000259" key="19">
    <source>
        <dbReference type="Pfam" id="PF00912"/>
    </source>
</evidence>
<comment type="caution">
    <text evidence="20">The sequence shown here is derived from an EMBL/GenBank/DDBJ whole genome shotgun (WGS) entry which is preliminary data.</text>
</comment>
<dbReference type="InterPro" id="IPR013783">
    <property type="entry name" value="Ig-like_fold"/>
</dbReference>
<feature type="region of interest" description="Disordered" evidence="16">
    <location>
        <begin position="916"/>
        <end position="1008"/>
    </location>
</feature>
<dbReference type="GO" id="GO:0008658">
    <property type="term" value="F:penicillin binding"/>
    <property type="evidence" value="ECO:0007669"/>
    <property type="project" value="InterPro"/>
</dbReference>
<keyword evidence="11 17" id="KW-0472">Membrane</keyword>
<dbReference type="PANTHER" id="PTHR32282:SF32">
    <property type="entry name" value="PENICILLIN-BINDING PROTEIN 2A"/>
    <property type="match status" value="1"/>
</dbReference>
<keyword evidence="9" id="KW-0573">Peptidoglycan synthesis</keyword>